<dbReference type="PANTHER" id="PTHR24243">
    <property type="entry name" value="G-PROTEIN COUPLED RECEPTOR"/>
    <property type="match status" value="1"/>
</dbReference>
<keyword evidence="7" id="KW-0807">Transducer</keyword>
<accession>A0A814SZI6</accession>
<dbReference type="AlphaFoldDB" id="A0A814SZI6"/>
<gene>
    <name evidence="10" type="ORF">JYZ213_LOCUS24319</name>
    <name evidence="12" type="ORF">OKA104_LOCUS24160</name>
    <name evidence="13" type="ORF">OXD698_LOCUS23955</name>
    <name evidence="11" type="ORF">VCS650_LOCUS25060</name>
</gene>
<evidence type="ECO:0000256" key="6">
    <source>
        <dbReference type="ARBA" id="ARBA00023170"/>
    </source>
</evidence>
<dbReference type="SUPFAM" id="SSF81321">
    <property type="entry name" value="Family A G protein-coupled receptor-like"/>
    <property type="match status" value="1"/>
</dbReference>
<evidence type="ECO:0000256" key="3">
    <source>
        <dbReference type="ARBA" id="ARBA00022989"/>
    </source>
</evidence>
<proteinExistence type="predicted"/>
<organism evidence="10 14">
    <name type="scientific">Adineta steineri</name>
    <dbReference type="NCBI Taxonomy" id="433720"/>
    <lineage>
        <taxon>Eukaryota</taxon>
        <taxon>Metazoa</taxon>
        <taxon>Spiralia</taxon>
        <taxon>Gnathifera</taxon>
        <taxon>Rotifera</taxon>
        <taxon>Eurotatoria</taxon>
        <taxon>Bdelloidea</taxon>
        <taxon>Adinetida</taxon>
        <taxon>Adinetidae</taxon>
        <taxon>Adineta</taxon>
    </lineage>
</organism>
<dbReference type="Proteomes" id="UP000663891">
    <property type="component" value="Unassembled WGS sequence"/>
</dbReference>
<comment type="caution">
    <text evidence="10">The sequence shown here is derived from an EMBL/GenBank/DDBJ whole genome shotgun (WGS) entry which is preliminary data.</text>
</comment>
<evidence type="ECO:0000313" key="11">
    <source>
        <dbReference type="EMBL" id="CAF1191111.1"/>
    </source>
</evidence>
<dbReference type="InterPro" id="IPR000276">
    <property type="entry name" value="GPCR_Rhodpsn"/>
</dbReference>
<feature type="transmembrane region" description="Helical" evidence="8">
    <location>
        <begin position="104"/>
        <end position="123"/>
    </location>
</feature>
<dbReference type="OrthoDB" id="10283035at2759"/>
<keyword evidence="5 8" id="KW-0472">Membrane</keyword>
<feature type="transmembrane region" description="Helical" evidence="8">
    <location>
        <begin position="20"/>
        <end position="42"/>
    </location>
</feature>
<evidence type="ECO:0000256" key="2">
    <source>
        <dbReference type="ARBA" id="ARBA00022692"/>
    </source>
</evidence>
<dbReference type="GO" id="GO:0005886">
    <property type="term" value="C:plasma membrane"/>
    <property type="evidence" value="ECO:0007669"/>
    <property type="project" value="TreeGrafter"/>
</dbReference>
<feature type="transmembrane region" description="Helical" evidence="8">
    <location>
        <begin position="277"/>
        <end position="299"/>
    </location>
</feature>
<dbReference type="EMBL" id="CAJNON010000317">
    <property type="protein sequence ID" value="CAF1191111.1"/>
    <property type="molecule type" value="Genomic_DNA"/>
</dbReference>
<evidence type="ECO:0000313" key="14">
    <source>
        <dbReference type="Proteomes" id="UP000663845"/>
    </source>
</evidence>
<dbReference type="EMBL" id="CAJOAZ010002165">
    <property type="protein sequence ID" value="CAF3901202.1"/>
    <property type="molecule type" value="Genomic_DNA"/>
</dbReference>
<comment type="subcellular location">
    <subcellularLocation>
        <location evidence="1">Membrane</location>
        <topology evidence="1">Multi-pass membrane protein</topology>
    </subcellularLocation>
</comment>
<dbReference type="EMBL" id="CAJNOG010000298">
    <property type="protein sequence ID" value="CAF1155026.1"/>
    <property type="molecule type" value="Genomic_DNA"/>
</dbReference>
<feature type="transmembrane region" description="Helical" evidence="8">
    <location>
        <begin position="135"/>
        <end position="155"/>
    </location>
</feature>
<sequence>MSTSTQIFPTLATIQTLLVTYAYPTMLVLGILGNSINIYIFLRKKLVGTSCNNYFLATAITNLIILNIGIISFLYTYYQSWAITTIYCQIRTYFFHASQQMSRYFLVMACFDRFALCSTHVYLRKFSHIRIARRYVIPSTIIFWLIVPIHIPIFYYSINNTCAFSGVAAFYQRAYNLVVTAFLPPGLMLIFSILTFRNLKLRNQRRQIYPITPRNFTIFMRKTRQEQIKNQQIFVMLLIQVFIYLCSTSLYSVYTLYTFITANDGTNKSNERLSIESFISFTNTMLIYIFPFISFYLFVSVSHTFRKEMKLMIIRIVNQCHTFSINNGNHHAENTINVMYQ</sequence>
<keyword evidence="3 8" id="KW-1133">Transmembrane helix</keyword>
<feature type="transmembrane region" description="Helical" evidence="8">
    <location>
        <begin position="175"/>
        <end position="196"/>
    </location>
</feature>
<evidence type="ECO:0000256" key="5">
    <source>
        <dbReference type="ARBA" id="ARBA00023136"/>
    </source>
</evidence>
<dbReference type="Pfam" id="PF00001">
    <property type="entry name" value="7tm_1"/>
    <property type="match status" value="1"/>
</dbReference>
<evidence type="ECO:0000256" key="4">
    <source>
        <dbReference type="ARBA" id="ARBA00023040"/>
    </source>
</evidence>
<feature type="transmembrane region" description="Helical" evidence="8">
    <location>
        <begin position="233"/>
        <end position="257"/>
    </location>
</feature>
<protein>
    <recommendedName>
        <fullName evidence="9">G-protein coupled receptors family 1 profile domain-containing protein</fullName>
    </recommendedName>
</protein>
<evidence type="ECO:0000256" key="7">
    <source>
        <dbReference type="ARBA" id="ARBA00023224"/>
    </source>
</evidence>
<dbReference type="Proteomes" id="UP000663845">
    <property type="component" value="Unassembled WGS sequence"/>
</dbReference>
<dbReference type="InterPro" id="IPR017452">
    <property type="entry name" value="GPCR_Rhodpsn_7TM"/>
</dbReference>
<dbReference type="Gene3D" id="1.20.1070.10">
    <property type="entry name" value="Rhodopsin 7-helix transmembrane proteins"/>
    <property type="match status" value="1"/>
</dbReference>
<feature type="transmembrane region" description="Helical" evidence="8">
    <location>
        <begin position="54"/>
        <end position="75"/>
    </location>
</feature>
<keyword evidence="6" id="KW-0675">Receptor</keyword>
<dbReference type="GO" id="GO:0004930">
    <property type="term" value="F:G protein-coupled receptor activity"/>
    <property type="evidence" value="ECO:0007669"/>
    <property type="project" value="UniProtKB-KW"/>
</dbReference>
<dbReference type="PROSITE" id="PS50262">
    <property type="entry name" value="G_PROTEIN_RECEP_F1_2"/>
    <property type="match status" value="1"/>
</dbReference>
<keyword evidence="2 8" id="KW-0812">Transmembrane</keyword>
<reference evidence="10" key="1">
    <citation type="submission" date="2021-02" db="EMBL/GenBank/DDBJ databases">
        <authorList>
            <person name="Nowell W R."/>
        </authorList>
    </citation>
    <scope>NUCLEOTIDE SEQUENCE</scope>
</reference>
<evidence type="ECO:0000313" key="10">
    <source>
        <dbReference type="EMBL" id="CAF1155026.1"/>
    </source>
</evidence>
<name>A0A814SZI6_9BILA</name>
<dbReference type="EMBL" id="CAJOAY010001905">
    <property type="protein sequence ID" value="CAF3900520.1"/>
    <property type="molecule type" value="Genomic_DNA"/>
</dbReference>
<evidence type="ECO:0000256" key="8">
    <source>
        <dbReference type="SAM" id="Phobius"/>
    </source>
</evidence>
<evidence type="ECO:0000313" key="12">
    <source>
        <dbReference type="EMBL" id="CAF3900520.1"/>
    </source>
</evidence>
<keyword evidence="4" id="KW-0297">G-protein coupled receptor</keyword>
<feature type="domain" description="G-protein coupled receptors family 1 profile" evidence="9">
    <location>
        <begin position="33"/>
        <end position="298"/>
    </location>
</feature>
<dbReference type="Proteomes" id="UP000663844">
    <property type="component" value="Unassembled WGS sequence"/>
</dbReference>
<evidence type="ECO:0000259" key="9">
    <source>
        <dbReference type="PROSITE" id="PS50262"/>
    </source>
</evidence>
<evidence type="ECO:0000256" key="1">
    <source>
        <dbReference type="ARBA" id="ARBA00004141"/>
    </source>
</evidence>
<dbReference type="Proteomes" id="UP000663881">
    <property type="component" value="Unassembled WGS sequence"/>
</dbReference>
<evidence type="ECO:0000313" key="13">
    <source>
        <dbReference type="EMBL" id="CAF3901202.1"/>
    </source>
</evidence>
<dbReference type="PANTHER" id="PTHR24243:SF230">
    <property type="entry name" value="G-PROTEIN COUPLED RECEPTORS FAMILY 1 PROFILE DOMAIN-CONTAINING PROTEIN"/>
    <property type="match status" value="1"/>
</dbReference>